<keyword evidence="5 6" id="KW-0472">Membrane</keyword>
<organism evidence="7 8">
    <name type="scientific">Spirulina subsalsa FACHB-351</name>
    <dbReference type="NCBI Taxonomy" id="234711"/>
    <lineage>
        <taxon>Bacteria</taxon>
        <taxon>Bacillati</taxon>
        <taxon>Cyanobacteriota</taxon>
        <taxon>Cyanophyceae</taxon>
        <taxon>Spirulinales</taxon>
        <taxon>Spirulinaceae</taxon>
        <taxon>Spirulina</taxon>
    </lineage>
</organism>
<feature type="transmembrane region" description="Helical" evidence="6">
    <location>
        <begin position="267"/>
        <end position="290"/>
    </location>
</feature>
<dbReference type="InterPro" id="IPR002549">
    <property type="entry name" value="AI-2E-like"/>
</dbReference>
<evidence type="ECO:0000256" key="2">
    <source>
        <dbReference type="ARBA" id="ARBA00009773"/>
    </source>
</evidence>
<dbReference type="RefSeq" id="WP_265265281.1">
    <property type="nucleotide sequence ID" value="NZ_JAIHOM010000070.1"/>
</dbReference>
<evidence type="ECO:0000313" key="8">
    <source>
        <dbReference type="Proteomes" id="UP001526426"/>
    </source>
</evidence>
<sequence>MPERPVITLSLATLLTLILSGLVLVLFWQLRWLLIVLMVAVVIAATLAPAVNTAERWGLPRWLAVIGVYFALLSLAVGFGVIIGPTVAEQIQRLLRKLPAYLEILANVLENLSIRWGLTEPDTWAYLESLFNIQSLTTWGLRTSRDLLVRSYSLTRGLVGGVLSTLLAIILSGYMLTGSESLIRGLVQLFPTPWDSKLAAQVQPVSQRMGGYIQGRILVSAILGVAISLGLNFLGLSEFALGLGVIAGFTNLIPFFGPVLGSIPALIVAIAQGGWLFLWVLLLFVIIQNIETYVLDPLLVGNTVQVPPILQLLAVLGGAQVLGIIGALIVPPWVAGSLVVLDNLYIQPKLKAEDGQTLPPVEESPHPSLPLSS</sequence>
<feature type="transmembrane region" description="Helical" evidence="6">
    <location>
        <begin position="217"/>
        <end position="234"/>
    </location>
</feature>
<comment type="similarity">
    <text evidence="2">Belongs to the autoinducer-2 exporter (AI-2E) (TC 2.A.86) family.</text>
</comment>
<keyword evidence="4 6" id="KW-1133">Transmembrane helix</keyword>
<dbReference type="PANTHER" id="PTHR21716">
    <property type="entry name" value="TRANSMEMBRANE PROTEIN"/>
    <property type="match status" value="1"/>
</dbReference>
<accession>A0ABT3L7K2</accession>
<proteinExistence type="inferred from homology"/>
<comment type="caution">
    <text evidence="7">The sequence shown here is derived from an EMBL/GenBank/DDBJ whole genome shotgun (WGS) entry which is preliminary data.</text>
</comment>
<feature type="transmembrane region" description="Helical" evidence="6">
    <location>
        <begin position="6"/>
        <end position="27"/>
    </location>
</feature>
<reference evidence="7 8" key="1">
    <citation type="submission" date="2021-08" db="EMBL/GenBank/DDBJ databases">
        <title>Draft genome sequence of Spirulina subsalsa with high tolerance to salinity and hype-accumulation of phycocyanin.</title>
        <authorList>
            <person name="Pei H."/>
            <person name="Jiang L."/>
        </authorList>
    </citation>
    <scope>NUCLEOTIDE SEQUENCE [LARGE SCALE GENOMIC DNA]</scope>
    <source>
        <strain evidence="7 8">FACHB-351</strain>
    </source>
</reference>
<evidence type="ECO:0000256" key="5">
    <source>
        <dbReference type="ARBA" id="ARBA00023136"/>
    </source>
</evidence>
<evidence type="ECO:0000256" key="1">
    <source>
        <dbReference type="ARBA" id="ARBA00004141"/>
    </source>
</evidence>
<feature type="transmembrane region" description="Helical" evidence="6">
    <location>
        <begin position="240"/>
        <end position="260"/>
    </location>
</feature>
<evidence type="ECO:0000313" key="7">
    <source>
        <dbReference type="EMBL" id="MCW6037427.1"/>
    </source>
</evidence>
<feature type="transmembrane region" description="Helical" evidence="6">
    <location>
        <begin position="32"/>
        <end position="51"/>
    </location>
</feature>
<feature type="transmembrane region" description="Helical" evidence="6">
    <location>
        <begin position="63"/>
        <end position="88"/>
    </location>
</feature>
<evidence type="ECO:0000256" key="4">
    <source>
        <dbReference type="ARBA" id="ARBA00022989"/>
    </source>
</evidence>
<comment type="subcellular location">
    <subcellularLocation>
        <location evidence="1">Membrane</location>
        <topology evidence="1">Multi-pass membrane protein</topology>
    </subcellularLocation>
</comment>
<dbReference type="Pfam" id="PF01594">
    <property type="entry name" value="AI-2E_transport"/>
    <property type="match status" value="1"/>
</dbReference>
<gene>
    <name evidence="7" type="ORF">K4A83_14265</name>
</gene>
<evidence type="ECO:0000256" key="6">
    <source>
        <dbReference type="SAM" id="Phobius"/>
    </source>
</evidence>
<protein>
    <submittedName>
        <fullName evidence="7">AI-2E family transporter</fullName>
    </submittedName>
</protein>
<dbReference type="EMBL" id="JAIHOM010000070">
    <property type="protein sequence ID" value="MCW6037427.1"/>
    <property type="molecule type" value="Genomic_DNA"/>
</dbReference>
<dbReference type="PANTHER" id="PTHR21716:SF62">
    <property type="entry name" value="TRANSPORT PROTEIN YDBI-RELATED"/>
    <property type="match status" value="1"/>
</dbReference>
<feature type="transmembrane region" description="Helical" evidence="6">
    <location>
        <begin position="157"/>
        <end position="176"/>
    </location>
</feature>
<evidence type="ECO:0000256" key="3">
    <source>
        <dbReference type="ARBA" id="ARBA00022692"/>
    </source>
</evidence>
<dbReference type="Proteomes" id="UP001526426">
    <property type="component" value="Unassembled WGS sequence"/>
</dbReference>
<keyword evidence="3 6" id="KW-0812">Transmembrane</keyword>
<keyword evidence="8" id="KW-1185">Reference proteome</keyword>
<name>A0ABT3L7K2_9CYAN</name>
<feature type="transmembrane region" description="Helical" evidence="6">
    <location>
        <begin position="310"/>
        <end position="341"/>
    </location>
</feature>